<dbReference type="SUPFAM" id="SSF51445">
    <property type="entry name" value="(Trans)glycosidases"/>
    <property type="match status" value="1"/>
</dbReference>
<dbReference type="Pfam" id="PF11852">
    <property type="entry name" value="Pullul_strch_C"/>
    <property type="match status" value="1"/>
</dbReference>
<evidence type="ECO:0000256" key="9">
    <source>
        <dbReference type="SAM" id="SignalP"/>
    </source>
</evidence>
<keyword evidence="12" id="KW-1185">Reference proteome</keyword>
<keyword evidence="3" id="KW-0378">Hydrolase</keyword>
<evidence type="ECO:0000256" key="2">
    <source>
        <dbReference type="ARBA" id="ARBA00022729"/>
    </source>
</evidence>
<dbReference type="Pfam" id="PF02922">
    <property type="entry name" value="CBM_48"/>
    <property type="match status" value="1"/>
</dbReference>
<evidence type="ECO:0000313" key="11">
    <source>
        <dbReference type="EMBL" id="GAD00037.1"/>
    </source>
</evidence>
<dbReference type="Gene3D" id="3.20.20.80">
    <property type="entry name" value="Glycosidases"/>
    <property type="match status" value="1"/>
</dbReference>
<dbReference type="SUPFAM" id="SSF51011">
    <property type="entry name" value="Glycosyl hydrolase domain"/>
    <property type="match status" value="1"/>
</dbReference>
<keyword evidence="2 9" id="KW-0732">Signal</keyword>
<evidence type="ECO:0000256" key="1">
    <source>
        <dbReference type="ARBA" id="ARBA00008061"/>
    </source>
</evidence>
<dbReference type="InterPro" id="IPR041111">
    <property type="entry name" value="Pullulanase_Ins"/>
</dbReference>
<evidence type="ECO:0000256" key="4">
    <source>
        <dbReference type="ARBA" id="ARBA00023295"/>
    </source>
</evidence>
<dbReference type="InterPro" id="IPR024561">
    <property type="entry name" value="Pullul_strch_C"/>
</dbReference>
<dbReference type="SMART" id="SM00642">
    <property type="entry name" value="Aamy"/>
    <property type="match status" value="1"/>
</dbReference>
<comment type="similarity">
    <text evidence="1">Belongs to the glycosyl hydrolase 13 family.</text>
</comment>
<dbReference type="InterPro" id="IPR006047">
    <property type="entry name" value="GH13_cat_dom"/>
</dbReference>
<dbReference type="EMBL" id="BARX01000001">
    <property type="protein sequence ID" value="GAD00037.1"/>
    <property type="molecule type" value="Genomic_DNA"/>
</dbReference>
<evidence type="ECO:0000256" key="6">
    <source>
        <dbReference type="ARBA" id="ARBA00024062"/>
    </source>
</evidence>
<dbReference type="InterPro" id="IPR014756">
    <property type="entry name" value="Ig_E-set"/>
</dbReference>
<gene>
    <name evidence="11" type="ORF">AALB_0117</name>
</gene>
<dbReference type="InterPro" id="IPR013784">
    <property type="entry name" value="Carb-bd-like_fold"/>
</dbReference>
<keyword evidence="4" id="KW-0326">Glycosidase</keyword>
<dbReference type="GO" id="GO:0030246">
    <property type="term" value="F:carbohydrate binding"/>
    <property type="evidence" value="ECO:0007669"/>
    <property type="project" value="InterPro"/>
</dbReference>
<dbReference type="InterPro" id="IPR017853">
    <property type="entry name" value="GH"/>
</dbReference>
<proteinExistence type="inferred from homology"/>
<dbReference type="InterPro" id="IPR040671">
    <property type="entry name" value="Pullulanase_N2"/>
</dbReference>
<dbReference type="SUPFAM" id="SSF81296">
    <property type="entry name" value="E set domains"/>
    <property type="match status" value="2"/>
</dbReference>
<dbReference type="Gene3D" id="2.60.40.1130">
    <property type="entry name" value="Rab geranylgeranyltransferase alpha-subunit, insert domain"/>
    <property type="match status" value="1"/>
</dbReference>
<dbReference type="InterPro" id="IPR013780">
    <property type="entry name" value="Glyco_hydro_b"/>
</dbReference>
<dbReference type="Gene3D" id="2.60.40.1180">
    <property type="entry name" value="Golgi alpha-mannosidase II"/>
    <property type="match status" value="1"/>
</dbReference>
<dbReference type="Gene3D" id="2.60.40.10">
    <property type="entry name" value="Immunoglobulins"/>
    <property type="match status" value="1"/>
</dbReference>
<dbReference type="PANTHER" id="PTHR43002">
    <property type="entry name" value="GLYCOGEN DEBRANCHING ENZYME"/>
    <property type="match status" value="1"/>
</dbReference>
<dbReference type="Proteomes" id="UP000014461">
    <property type="component" value="Unassembled WGS sequence"/>
</dbReference>
<feature type="chain" id="PRO_5004478553" description="pullulanase" evidence="9">
    <location>
        <begin position="21"/>
        <end position="1079"/>
    </location>
</feature>
<feature type="domain" description="Glycosyl hydrolase family 13 catalytic" evidence="10">
    <location>
        <begin position="517"/>
        <end position="902"/>
    </location>
</feature>
<dbReference type="GO" id="GO:0005975">
    <property type="term" value="P:carbohydrate metabolic process"/>
    <property type="evidence" value="ECO:0007669"/>
    <property type="project" value="InterPro"/>
</dbReference>
<dbReference type="NCBIfam" id="TIGR02103">
    <property type="entry name" value="pullul_strch"/>
    <property type="match status" value="1"/>
</dbReference>
<evidence type="ECO:0000256" key="8">
    <source>
        <dbReference type="ARBA" id="ARBA00031076"/>
    </source>
</evidence>
<dbReference type="Pfam" id="PF18494">
    <property type="entry name" value="Pullulanase_Ins"/>
    <property type="match status" value="1"/>
</dbReference>
<evidence type="ECO:0000256" key="7">
    <source>
        <dbReference type="ARBA" id="ARBA00029618"/>
    </source>
</evidence>
<dbReference type="RefSeq" id="WP_016399805.1">
    <property type="nucleotide sequence ID" value="NZ_BARX01000001.1"/>
</dbReference>
<dbReference type="AlphaFoldDB" id="R9PFB1"/>
<accession>R9PFB1</accession>
<sequence>MELSKVAKLTLPVLAAVSLAACNSSSNNDNGDQNGLVDLKDGQIAVYYRLDDAKASNQSFEEYYQGWTIHGWNDASCNGWGDGSDGDATGGWDAGMAYTGINETYGAYWVIDAYHAGECINMIPRNLEQGGQTGDLRFYYTDYKHGLIKAGDDNVYVDTDYTEVNQPPVGIVGASAHWVRDNLILWDANGSQFKLYHSANAGISVNVEDKTIEGGEALELNITEMPADVKAQFPHLSHLQAYELNAEQAAEVIKGQLVAAAYNQDEEVVAATLLQIPGALDDLYWENAKDEPLGAVIQDGLTTFRLWAPTAKDVNLALYDEDLSAHADQGFVAMEFDPATGIWSSEAMPNMVDVFYRYQVEVYHPNSQRIETLMVTDPYSLSLSANSTHSQVVDLQNDSELFPSGWDSIVPPTIDSPTDYVLYETQVRDFSFADEDGNPEYTGKYLAFTDEERASYKHLMQLRDRGLNNVHLLPVFDIATVDEVNRVDIDGTIGELCELNANAGVCEDGTDKSAVIEDVLQAYVDENPATEKVQALVNDLRQYDSFNWGYDPFHFNVPEGSYATDAHGKQRILEFRQMVKHLHQQDMRVIMDVVYNHTHGSGPSNDKSVLDKIVPGYYQRLTIDTGVVENSTCCDNTATEHKMMGKLMVDSLIVWARDYQIDGFRFDLMGHQPKDLMIEALEEVQKVSPDNYFYGEGWTFGEVQDDARFVQANQLNMAGTGIGTFSDRLRDGIRGGSPFDDGDQLRKQQGFANAVLANELNADTPDSTYNETWMYNADLIRVGMAGNLADFQFVDRNGDRIKGSELLYGGDEQPAGYTESAQENISYVSKHDNQTLWDINQYKLAEELTPEQRARMQTVALSTVMTGQGIPFIHMGSELLRSKSMERDSYDSGDWYNRVDFTAQDNNWNKGLPMKHIDGANYDVIKKIIANPETQAEPQHIEDAKLRFFDLMEMRTSSTLFRMNAKQDIMARIDFHNTGVDQIPGVIVQSIDNGIHSGADLDINYDAIVVMVNATAETQQVSINNAQGFELHPVQQRSTDLVVKDAEFADGTFEVPAMTTAVFVQPRLAARGDGLPVKG</sequence>
<evidence type="ECO:0000259" key="10">
    <source>
        <dbReference type="SMART" id="SM00642"/>
    </source>
</evidence>
<feature type="signal peptide" evidence="9">
    <location>
        <begin position="1"/>
        <end position="20"/>
    </location>
</feature>
<dbReference type="GO" id="GO:0051060">
    <property type="term" value="F:pullulanase activity"/>
    <property type="evidence" value="ECO:0007669"/>
    <property type="project" value="UniProtKB-EC"/>
</dbReference>
<dbReference type="OrthoDB" id="3236218at2"/>
<evidence type="ECO:0000256" key="5">
    <source>
        <dbReference type="ARBA" id="ARBA00023965"/>
    </source>
</evidence>
<dbReference type="InterPro" id="IPR005323">
    <property type="entry name" value="CBM41_pullulanase"/>
</dbReference>
<dbReference type="CDD" id="cd02860">
    <property type="entry name" value="E_set_Pullulanase"/>
    <property type="match status" value="1"/>
</dbReference>
<dbReference type="InterPro" id="IPR004193">
    <property type="entry name" value="Glyco_hydro_13_N"/>
</dbReference>
<evidence type="ECO:0000256" key="3">
    <source>
        <dbReference type="ARBA" id="ARBA00022801"/>
    </source>
</evidence>
<name>R9PFB1_AGAAL</name>
<organism evidence="11 12">
    <name type="scientific">Agarivorans albus MKT 106</name>
    <dbReference type="NCBI Taxonomy" id="1331007"/>
    <lineage>
        <taxon>Bacteria</taxon>
        <taxon>Pseudomonadati</taxon>
        <taxon>Pseudomonadota</taxon>
        <taxon>Gammaproteobacteria</taxon>
        <taxon>Alteromonadales</taxon>
        <taxon>Alteromonadaceae</taxon>
        <taxon>Agarivorans</taxon>
    </lineage>
</organism>
<dbReference type="CDD" id="cd11341">
    <property type="entry name" value="AmyAc_Pullulanase_LD-like"/>
    <property type="match status" value="1"/>
</dbReference>
<reference evidence="11" key="1">
    <citation type="journal article" date="2013" name="Genome Announc.">
        <title>Draft Genome Sequence of Agarivorans albus Strain MKT 106T, an Agarolytic Marine Bacterium.</title>
        <authorList>
            <person name="Yasuike M."/>
            <person name="Nakamura Y."/>
            <person name="Kai W."/>
            <person name="Fujiwara A."/>
            <person name="Fukui Y."/>
            <person name="Satomi M."/>
            <person name="Sano M."/>
        </authorList>
    </citation>
    <scope>NUCLEOTIDE SEQUENCE [LARGE SCALE GENOMIC DNA]</scope>
</reference>
<comment type="catalytic activity">
    <reaction evidence="5">
        <text>Hydrolysis of (1-&gt;6)-alpha-D-glucosidic linkages in pullulan, amylopectin and glycogen, and in the alpha- and beta-limit dextrins of amylopectin and glycogen.</text>
        <dbReference type="EC" id="3.2.1.41"/>
    </reaction>
</comment>
<dbReference type="Gene3D" id="2.60.40.1110">
    <property type="match status" value="1"/>
</dbReference>
<dbReference type="EC" id="3.2.1.41" evidence="6"/>
<dbReference type="STRING" id="1331007.AALB_0117"/>
<dbReference type="Pfam" id="PF03714">
    <property type="entry name" value="PUD"/>
    <property type="match status" value="1"/>
</dbReference>
<dbReference type="PROSITE" id="PS51257">
    <property type="entry name" value="PROKAR_LIPOPROTEIN"/>
    <property type="match status" value="1"/>
</dbReference>
<evidence type="ECO:0000313" key="12">
    <source>
        <dbReference type="Proteomes" id="UP000014461"/>
    </source>
</evidence>
<comment type="caution">
    <text evidence="11">The sequence shown here is derived from an EMBL/GenBank/DDBJ whole genome shotgun (WGS) entry which is preliminary data.</text>
</comment>
<dbReference type="InterPro" id="IPR013783">
    <property type="entry name" value="Ig-like_fold"/>
</dbReference>
<dbReference type="SUPFAM" id="SSF49452">
    <property type="entry name" value="Starch-binding domain-like"/>
    <property type="match status" value="1"/>
</dbReference>
<protein>
    <recommendedName>
        <fullName evidence="6">pullulanase</fullName>
        <ecNumber evidence="6">3.2.1.41</ecNumber>
    </recommendedName>
    <alternativeName>
        <fullName evidence="7">Alpha-dextrin endo-1,6-alpha-glucosidase</fullName>
    </alternativeName>
    <alternativeName>
        <fullName evidence="8">Pullulan 6-glucanohydrolase</fullName>
    </alternativeName>
</protein>
<dbReference type="Pfam" id="PF17967">
    <property type="entry name" value="Pullulanase_N2"/>
    <property type="match status" value="1"/>
</dbReference>
<dbReference type="InterPro" id="IPR011839">
    <property type="entry name" value="Pullul_strch"/>
</dbReference>